<feature type="transmembrane region" description="Helical" evidence="1">
    <location>
        <begin position="20"/>
        <end position="41"/>
    </location>
</feature>
<dbReference type="OrthoDB" id="37830at2"/>
<feature type="transmembrane region" description="Helical" evidence="1">
    <location>
        <begin position="156"/>
        <end position="177"/>
    </location>
</feature>
<comment type="caution">
    <text evidence="2">The sequence shown here is derived from an EMBL/GenBank/DDBJ whole genome shotgun (WGS) entry which is preliminary data.</text>
</comment>
<keyword evidence="1" id="KW-0472">Membrane</keyword>
<organism evidence="2 3">
    <name type="scientific">Fulvimarina endophytica</name>
    <dbReference type="NCBI Taxonomy" id="2293836"/>
    <lineage>
        <taxon>Bacteria</taxon>
        <taxon>Pseudomonadati</taxon>
        <taxon>Pseudomonadota</taxon>
        <taxon>Alphaproteobacteria</taxon>
        <taxon>Hyphomicrobiales</taxon>
        <taxon>Aurantimonadaceae</taxon>
        <taxon>Fulvimarina</taxon>
    </lineage>
</organism>
<sequence>MANIGFELRFPSRDRSLSGALADGLFGASVVAGPWILTVLAMGLLQATRQDDGDAFALQSIIIYIFFITLLATAPVIALCGRLLADDLYRNDPSEIADAYVTCLFLSWLSTTVIAALLLFSRMSVEPVDILIAVQACGLASLMWPSFAFASSVKRYGLIGASFAIALVVSVGASLALREAGFGAPVQAVGFSFGLALGSSIIGGFLLRAFGGASVGAPRIGARLSQAWRDHRPLVLGAAFAVAAIWIDSVVMWLGPLGIAAANGLETAPTYDSAMFVARLAMVPGLAFNFLAIDPASYGAIRRYLQGIEERDTLVAIQSRLSNVETLIDLQLRGLLVLQTGLTGLFVVLVPFAIPFVGLAHVQIATLQFGILGALFHVIFFAATALVLNCGAERDFMRLQVLFFVLNGGGAALSLLLPSAYLGVGYFLAALVSGLASLYVLQSVLQRLTRLTFERGLTLASGARRRGGTTAALLGRIHALIRTFSKEGRS</sequence>
<feature type="transmembrane region" description="Helical" evidence="1">
    <location>
        <begin position="274"/>
        <end position="293"/>
    </location>
</feature>
<dbReference type="InterPro" id="IPR031617">
    <property type="entry name" value="PelG"/>
</dbReference>
<feature type="transmembrane region" description="Helical" evidence="1">
    <location>
        <begin position="130"/>
        <end position="149"/>
    </location>
</feature>
<evidence type="ECO:0000313" key="2">
    <source>
        <dbReference type="EMBL" id="RFC63439.1"/>
    </source>
</evidence>
<proteinExistence type="predicted"/>
<feature type="transmembrane region" description="Helical" evidence="1">
    <location>
        <begin position="189"/>
        <end position="213"/>
    </location>
</feature>
<feature type="transmembrane region" description="Helical" evidence="1">
    <location>
        <begin position="97"/>
        <end position="118"/>
    </location>
</feature>
<evidence type="ECO:0008006" key="4">
    <source>
        <dbReference type="Google" id="ProtNLM"/>
    </source>
</evidence>
<dbReference type="Proteomes" id="UP000264310">
    <property type="component" value="Unassembled WGS sequence"/>
</dbReference>
<feature type="transmembrane region" description="Helical" evidence="1">
    <location>
        <begin position="423"/>
        <end position="441"/>
    </location>
</feature>
<feature type="transmembrane region" description="Helical" evidence="1">
    <location>
        <begin position="61"/>
        <end position="85"/>
    </location>
</feature>
<feature type="transmembrane region" description="Helical" evidence="1">
    <location>
        <begin position="364"/>
        <end position="387"/>
    </location>
</feature>
<name>A0A371X2J5_9HYPH</name>
<dbReference type="AlphaFoldDB" id="A0A371X2J5"/>
<feature type="transmembrane region" description="Helical" evidence="1">
    <location>
        <begin position="335"/>
        <end position="358"/>
    </location>
</feature>
<dbReference type="Pfam" id="PF16933">
    <property type="entry name" value="PelG"/>
    <property type="match status" value="1"/>
</dbReference>
<feature type="transmembrane region" description="Helical" evidence="1">
    <location>
        <begin position="234"/>
        <end position="254"/>
    </location>
</feature>
<dbReference type="RefSeq" id="WP_116683170.1">
    <property type="nucleotide sequence ID" value="NZ_QURL01000004.1"/>
</dbReference>
<dbReference type="EMBL" id="QURL01000004">
    <property type="protein sequence ID" value="RFC63439.1"/>
    <property type="molecule type" value="Genomic_DNA"/>
</dbReference>
<evidence type="ECO:0000256" key="1">
    <source>
        <dbReference type="SAM" id="Phobius"/>
    </source>
</evidence>
<feature type="transmembrane region" description="Helical" evidence="1">
    <location>
        <begin position="399"/>
        <end position="417"/>
    </location>
</feature>
<evidence type="ECO:0000313" key="3">
    <source>
        <dbReference type="Proteomes" id="UP000264310"/>
    </source>
</evidence>
<reference evidence="2 3" key="1">
    <citation type="submission" date="2018-08" db="EMBL/GenBank/DDBJ databases">
        <title>Fulvimarina sp. 85, whole genome shotgun sequence.</title>
        <authorList>
            <person name="Tuo L."/>
        </authorList>
    </citation>
    <scope>NUCLEOTIDE SEQUENCE [LARGE SCALE GENOMIC DNA]</scope>
    <source>
        <strain evidence="2 3">85</strain>
    </source>
</reference>
<gene>
    <name evidence="2" type="ORF">DYI37_10400</name>
</gene>
<accession>A0A371X2J5</accession>
<keyword evidence="1" id="KW-0812">Transmembrane</keyword>
<keyword evidence="1" id="KW-1133">Transmembrane helix</keyword>
<protein>
    <recommendedName>
        <fullName evidence="4">Polysaccharide biosynthesis protein C-terminal domain-containing protein</fullName>
    </recommendedName>
</protein>
<keyword evidence="3" id="KW-1185">Reference proteome</keyword>